<organism evidence="11 12">
    <name type="scientific">Tunturiibacter lichenicola</name>
    <dbReference type="NCBI Taxonomy" id="2051959"/>
    <lineage>
        <taxon>Bacteria</taxon>
        <taxon>Pseudomonadati</taxon>
        <taxon>Acidobacteriota</taxon>
        <taxon>Terriglobia</taxon>
        <taxon>Terriglobales</taxon>
        <taxon>Acidobacteriaceae</taxon>
        <taxon>Tunturiibacter</taxon>
    </lineage>
</organism>
<evidence type="ECO:0000256" key="7">
    <source>
        <dbReference type="ARBA" id="ARBA00023010"/>
    </source>
</evidence>
<dbReference type="PANTHER" id="PTHR42982:SF1">
    <property type="entry name" value="SEC-INDEPENDENT PROTEIN TRANSLOCASE PROTEIN TATA"/>
    <property type="match status" value="1"/>
</dbReference>
<keyword evidence="6 9" id="KW-1133">Transmembrane helix</keyword>
<proteinExistence type="inferred from homology"/>
<dbReference type="NCBIfam" id="TIGR01411">
    <property type="entry name" value="tatAE"/>
    <property type="match status" value="1"/>
</dbReference>
<evidence type="ECO:0000256" key="3">
    <source>
        <dbReference type="ARBA" id="ARBA00022475"/>
    </source>
</evidence>
<keyword evidence="5 9" id="KW-0653">Protein transport</keyword>
<protein>
    <recommendedName>
        <fullName evidence="9">Sec-independent protein translocase protein TatA</fullName>
    </recommendedName>
</protein>
<evidence type="ECO:0000256" key="9">
    <source>
        <dbReference type="HAMAP-Rule" id="MF_00236"/>
    </source>
</evidence>
<dbReference type="EMBL" id="JACCCV010000002">
    <property type="protein sequence ID" value="NYF53686.1"/>
    <property type="molecule type" value="Genomic_DNA"/>
</dbReference>
<evidence type="ECO:0000256" key="1">
    <source>
        <dbReference type="ARBA" id="ARBA00004162"/>
    </source>
</evidence>
<evidence type="ECO:0000256" key="10">
    <source>
        <dbReference type="SAM" id="MobiDB-lite"/>
    </source>
</evidence>
<comment type="similarity">
    <text evidence="9">Belongs to the TatA/E family.</text>
</comment>
<dbReference type="Gene3D" id="1.20.5.3310">
    <property type="match status" value="1"/>
</dbReference>
<dbReference type="GO" id="GO:0033281">
    <property type="term" value="C:TAT protein transport complex"/>
    <property type="evidence" value="ECO:0007669"/>
    <property type="project" value="UniProtKB-UniRule"/>
</dbReference>
<evidence type="ECO:0000256" key="2">
    <source>
        <dbReference type="ARBA" id="ARBA00022448"/>
    </source>
</evidence>
<comment type="subcellular location">
    <subcellularLocation>
        <location evidence="1 9">Cell membrane</location>
        <topology evidence="1 9">Single-pass membrane protein</topology>
    </subcellularLocation>
</comment>
<keyword evidence="7 9" id="KW-0811">Translocation</keyword>
<feature type="transmembrane region" description="Helical" evidence="9">
    <location>
        <begin position="6"/>
        <end position="23"/>
    </location>
</feature>
<keyword evidence="2 9" id="KW-0813">Transport</keyword>
<evidence type="ECO:0000313" key="12">
    <source>
        <dbReference type="Proteomes" id="UP000534186"/>
    </source>
</evidence>
<keyword evidence="8 9" id="KW-0472">Membrane</keyword>
<evidence type="ECO:0000256" key="6">
    <source>
        <dbReference type="ARBA" id="ARBA00022989"/>
    </source>
</evidence>
<dbReference type="GO" id="GO:0043953">
    <property type="term" value="P:protein transport by the Tat complex"/>
    <property type="evidence" value="ECO:0007669"/>
    <property type="project" value="UniProtKB-UniRule"/>
</dbReference>
<dbReference type="InterPro" id="IPR003369">
    <property type="entry name" value="TatA/B/E"/>
</dbReference>
<comment type="subunit">
    <text evidence="9">Forms a complex with TatC.</text>
</comment>
<dbReference type="InterPro" id="IPR006312">
    <property type="entry name" value="TatA/E"/>
</dbReference>
<dbReference type="PANTHER" id="PTHR42982">
    <property type="entry name" value="SEC-INDEPENDENT PROTEIN TRANSLOCASE PROTEIN TATA"/>
    <property type="match status" value="1"/>
</dbReference>
<dbReference type="HAMAP" id="MF_00236">
    <property type="entry name" value="TatA_E"/>
    <property type="match status" value="1"/>
</dbReference>
<accession>A0A7Y9NQG5</accession>
<keyword evidence="4 9" id="KW-0812">Transmembrane</keyword>
<reference evidence="11 12" key="1">
    <citation type="submission" date="2020-07" db="EMBL/GenBank/DDBJ databases">
        <title>Genomic Encyclopedia of Type Strains, Phase IV (KMG-V): Genome sequencing to study the core and pangenomes of soil and plant-associated prokaryotes.</title>
        <authorList>
            <person name="Whitman W."/>
        </authorList>
    </citation>
    <scope>NUCLEOTIDE SEQUENCE [LARGE SCALE GENOMIC DNA]</scope>
    <source>
        <strain evidence="11 12">M8UP30</strain>
    </source>
</reference>
<evidence type="ECO:0000313" key="11">
    <source>
        <dbReference type="EMBL" id="NYF53686.1"/>
    </source>
</evidence>
<feature type="region of interest" description="Disordered" evidence="10">
    <location>
        <begin position="42"/>
        <end position="70"/>
    </location>
</feature>
<name>A0A7Y9NQG5_9BACT</name>
<evidence type="ECO:0000256" key="4">
    <source>
        <dbReference type="ARBA" id="ARBA00022692"/>
    </source>
</evidence>
<evidence type="ECO:0000256" key="8">
    <source>
        <dbReference type="ARBA" id="ARBA00023136"/>
    </source>
</evidence>
<keyword evidence="3 9" id="KW-1003">Cell membrane</keyword>
<dbReference type="AlphaFoldDB" id="A0A7Y9NQG5"/>
<dbReference type="GO" id="GO:0008320">
    <property type="term" value="F:protein transmembrane transporter activity"/>
    <property type="evidence" value="ECO:0007669"/>
    <property type="project" value="UniProtKB-UniRule"/>
</dbReference>
<dbReference type="Proteomes" id="UP000534186">
    <property type="component" value="Unassembled WGS sequence"/>
</dbReference>
<dbReference type="Pfam" id="PF02416">
    <property type="entry name" value="TatA_B_E"/>
    <property type="match status" value="1"/>
</dbReference>
<gene>
    <name evidence="9" type="primary">tatA</name>
    <name evidence="11" type="ORF">HDF12_004085</name>
</gene>
<comment type="caution">
    <text evidence="11">The sequence shown here is derived from an EMBL/GenBank/DDBJ whole genome shotgun (WGS) entry which is preliminary data.</text>
</comment>
<evidence type="ECO:0000256" key="5">
    <source>
        <dbReference type="ARBA" id="ARBA00022927"/>
    </source>
</evidence>
<comment type="function">
    <text evidence="9">Part of the twin-arginine translocation (Tat) system that transports large folded proteins containing a characteristic twin-arginine motif in their signal peptide across membranes. TatA could form the protein-conducting channel of the Tat system.</text>
</comment>
<feature type="compositionally biased region" description="Basic and acidic residues" evidence="10">
    <location>
        <begin position="42"/>
        <end position="53"/>
    </location>
</feature>
<sequence>MGELFTPTHLIVIAVVVLVLFGGKKLPELGKGLGEGLRGFKDGMKGVTDEVNKPTETTHGVTPKPEESVK</sequence>